<dbReference type="InterPro" id="IPR036641">
    <property type="entry name" value="HPT_dom_sf"/>
</dbReference>
<keyword evidence="8" id="KW-0902">Two-component regulatory system</keyword>
<keyword evidence="4" id="KW-0812">Transmembrane</keyword>
<keyword evidence="5" id="KW-0547">Nucleotide-binding</keyword>
<evidence type="ECO:0000256" key="7">
    <source>
        <dbReference type="ARBA" id="ARBA00022989"/>
    </source>
</evidence>
<dbReference type="GO" id="GO:0005886">
    <property type="term" value="C:plasma membrane"/>
    <property type="evidence" value="ECO:0007669"/>
    <property type="project" value="UniProtKB-SubCell"/>
</dbReference>
<dbReference type="Pfam" id="PF00072">
    <property type="entry name" value="Response_reg"/>
    <property type="match status" value="1"/>
</dbReference>
<gene>
    <name evidence="12" type="ORF">C667_22299</name>
</gene>
<evidence type="ECO:0000313" key="13">
    <source>
        <dbReference type="Proteomes" id="UP000013047"/>
    </source>
</evidence>
<dbReference type="GO" id="GO:0000160">
    <property type="term" value="P:phosphorelay signal transduction system"/>
    <property type="evidence" value="ECO:0007669"/>
    <property type="project" value="UniProtKB-KW"/>
</dbReference>
<keyword evidence="9" id="KW-0472">Membrane</keyword>
<reference evidence="12 13" key="1">
    <citation type="submission" date="2012-09" db="EMBL/GenBank/DDBJ databases">
        <title>Draft Genome Sequences of 6 Strains from Genus Thauera.</title>
        <authorList>
            <person name="Liu B."/>
            <person name="Shapleigh J.P."/>
            <person name="Frostegard A.H."/>
        </authorList>
    </citation>
    <scope>NUCLEOTIDE SEQUENCE [LARGE SCALE GENOMIC DNA]</scope>
    <source>
        <strain evidence="12 13">B4P</strain>
    </source>
</reference>
<evidence type="ECO:0000256" key="10">
    <source>
        <dbReference type="PROSITE-ProRule" id="PRU00169"/>
    </source>
</evidence>
<keyword evidence="13" id="KW-1185">Reference proteome</keyword>
<keyword evidence="6" id="KW-0067">ATP-binding</keyword>
<dbReference type="SUPFAM" id="SSF52172">
    <property type="entry name" value="CheY-like"/>
    <property type="match status" value="1"/>
</dbReference>
<dbReference type="PANTHER" id="PTHR45339">
    <property type="entry name" value="HYBRID SIGNAL TRANSDUCTION HISTIDINE KINASE J"/>
    <property type="match status" value="1"/>
</dbReference>
<dbReference type="OrthoDB" id="9179585at2"/>
<protein>
    <submittedName>
        <fullName evidence="12">PAS sensor protein</fullName>
    </submittedName>
</protein>
<evidence type="ECO:0000256" key="4">
    <source>
        <dbReference type="ARBA" id="ARBA00022692"/>
    </source>
</evidence>
<dbReference type="PROSITE" id="PS50110">
    <property type="entry name" value="RESPONSE_REGULATORY"/>
    <property type="match status" value="1"/>
</dbReference>
<feature type="modified residue" description="4-aspartylphosphate" evidence="10">
    <location>
        <position position="73"/>
    </location>
</feature>
<evidence type="ECO:0000256" key="8">
    <source>
        <dbReference type="ARBA" id="ARBA00023012"/>
    </source>
</evidence>
<comment type="caution">
    <text evidence="12">The sequence shown here is derived from an EMBL/GenBank/DDBJ whole genome shotgun (WGS) entry which is preliminary data.</text>
</comment>
<feature type="non-terminal residue" evidence="12">
    <location>
        <position position="1"/>
    </location>
</feature>
<dbReference type="SMART" id="SM00448">
    <property type="entry name" value="REC"/>
    <property type="match status" value="1"/>
</dbReference>
<evidence type="ECO:0000256" key="2">
    <source>
        <dbReference type="ARBA" id="ARBA00022475"/>
    </source>
</evidence>
<dbReference type="Gene3D" id="1.20.120.160">
    <property type="entry name" value="HPT domain"/>
    <property type="match status" value="1"/>
</dbReference>
<evidence type="ECO:0000256" key="9">
    <source>
        <dbReference type="ARBA" id="ARBA00023136"/>
    </source>
</evidence>
<keyword evidence="3 10" id="KW-0597">Phosphoprotein</keyword>
<sequence length="279" mass="30391">YPRAAPAPQASPRPHGARRQASLRVLVVEDVELNRSIVGTLLEDEGHSARFAVDGYGALELHEREAFDTILLDIHLPDLDGMEVARRIRRHPDARKAGVRIVALTASITTDEVGRYREAGVDAVVGKPFDFDELIRSLHEPRAPPVQPVQPPLSAPVEVPASALVDTRLLATHFARLGGDRLRPMMDMLAEQGRAGLAEFAASADPALQRERLHRLVGMAANLGLVAFSTRCRELERTPLPADLRAQASALQPLFEDSIATLRAFDPQDVDAVVEGAAR</sequence>
<feature type="domain" description="Response regulatory" evidence="11">
    <location>
        <begin position="24"/>
        <end position="142"/>
    </location>
</feature>
<dbReference type="Gene3D" id="3.40.50.2300">
    <property type="match status" value="1"/>
</dbReference>
<dbReference type="GO" id="GO:0005524">
    <property type="term" value="F:ATP binding"/>
    <property type="evidence" value="ECO:0007669"/>
    <property type="project" value="UniProtKB-KW"/>
</dbReference>
<proteinExistence type="predicted"/>
<name>N6ZIG2_9RHOO</name>
<comment type="subcellular location">
    <subcellularLocation>
        <location evidence="1">Cell membrane</location>
        <topology evidence="1">Multi-pass membrane protein</topology>
    </subcellularLocation>
</comment>
<dbReference type="InterPro" id="IPR011006">
    <property type="entry name" value="CheY-like_superfamily"/>
</dbReference>
<dbReference type="EMBL" id="AMXF01000363">
    <property type="protein sequence ID" value="ENO91884.1"/>
    <property type="molecule type" value="Genomic_DNA"/>
</dbReference>
<keyword evidence="7" id="KW-1133">Transmembrane helix</keyword>
<evidence type="ECO:0000256" key="3">
    <source>
        <dbReference type="ARBA" id="ARBA00022553"/>
    </source>
</evidence>
<evidence type="ECO:0000256" key="6">
    <source>
        <dbReference type="ARBA" id="ARBA00022840"/>
    </source>
</evidence>
<accession>N6ZIG2</accession>
<evidence type="ECO:0000259" key="11">
    <source>
        <dbReference type="PROSITE" id="PS50110"/>
    </source>
</evidence>
<dbReference type="AlphaFoldDB" id="N6ZIG2"/>
<keyword evidence="2" id="KW-1003">Cell membrane</keyword>
<dbReference type="Proteomes" id="UP000013047">
    <property type="component" value="Unassembled WGS sequence"/>
</dbReference>
<dbReference type="InterPro" id="IPR001789">
    <property type="entry name" value="Sig_transdc_resp-reg_receiver"/>
</dbReference>
<dbReference type="CDD" id="cd17546">
    <property type="entry name" value="REC_hyHK_CKI1_RcsC-like"/>
    <property type="match status" value="1"/>
</dbReference>
<organism evidence="12 13">
    <name type="scientific">Thauera phenylacetica B4P</name>
    <dbReference type="NCBI Taxonomy" id="1234382"/>
    <lineage>
        <taxon>Bacteria</taxon>
        <taxon>Pseudomonadati</taxon>
        <taxon>Pseudomonadota</taxon>
        <taxon>Betaproteobacteria</taxon>
        <taxon>Rhodocyclales</taxon>
        <taxon>Zoogloeaceae</taxon>
        <taxon>Thauera</taxon>
    </lineage>
</organism>
<evidence type="ECO:0000256" key="1">
    <source>
        <dbReference type="ARBA" id="ARBA00004651"/>
    </source>
</evidence>
<dbReference type="PANTHER" id="PTHR45339:SF1">
    <property type="entry name" value="HYBRID SIGNAL TRANSDUCTION HISTIDINE KINASE J"/>
    <property type="match status" value="1"/>
</dbReference>
<evidence type="ECO:0000256" key="5">
    <source>
        <dbReference type="ARBA" id="ARBA00022741"/>
    </source>
</evidence>
<evidence type="ECO:0000313" key="12">
    <source>
        <dbReference type="EMBL" id="ENO91884.1"/>
    </source>
</evidence>
<dbReference type="SUPFAM" id="SSF47226">
    <property type="entry name" value="Histidine-containing phosphotransfer domain, HPT domain"/>
    <property type="match status" value="1"/>
</dbReference>
<dbReference type="RefSeq" id="WP_004385168.1">
    <property type="nucleotide sequence ID" value="NZ_AMXF01000363.1"/>
</dbReference>